<keyword evidence="1" id="KW-0472">Membrane</keyword>
<reference evidence="2 3" key="1">
    <citation type="submission" date="2006-04" db="EMBL/GenBank/DDBJ databases">
        <authorList>
            <person name="Giovannoni S.J."/>
            <person name="Cho J.-C."/>
            <person name="Ferriera S."/>
            <person name="Johnson J."/>
            <person name="Kravitz S."/>
            <person name="Halpern A."/>
            <person name="Remington K."/>
            <person name="Beeson K."/>
            <person name="Tran B."/>
            <person name="Rogers Y.-H."/>
            <person name="Friedman R."/>
            <person name="Venter J.C."/>
        </authorList>
    </citation>
    <scope>NUCLEOTIDE SEQUENCE [LARGE SCALE GENOMIC DNA]</scope>
    <source>
        <strain evidence="2 3">HTCC1002</strain>
    </source>
</reference>
<organism evidence="2 3">
    <name type="scientific">Pelagibacter ubique (strain HTCC1002)</name>
    <dbReference type="NCBI Taxonomy" id="314261"/>
    <lineage>
        <taxon>Bacteria</taxon>
        <taxon>Pseudomonadati</taxon>
        <taxon>Pseudomonadota</taxon>
        <taxon>Alphaproteobacteria</taxon>
        <taxon>Candidatus Pelagibacterales</taxon>
        <taxon>Candidatus Pelagibacteraceae</taxon>
        <taxon>Candidatus Pelagibacter</taxon>
    </lineage>
</organism>
<dbReference type="AlphaFoldDB" id="Q1V1U6"/>
<evidence type="ECO:0000256" key="1">
    <source>
        <dbReference type="SAM" id="Phobius"/>
    </source>
</evidence>
<proteinExistence type="predicted"/>
<dbReference type="SUPFAM" id="SSF56784">
    <property type="entry name" value="HAD-like"/>
    <property type="match status" value="1"/>
</dbReference>
<dbReference type="InterPro" id="IPR023214">
    <property type="entry name" value="HAD_sf"/>
</dbReference>
<evidence type="ECO:0000313" key="2">
    <source>
        <dbReference type="EMBL" id="EAS84782.1"/>
    </source>
</evidence>
<feature type="transmembrane region" description="Helical" evidence="1">
    <location>
        <begin position="433"/>
        <end position="451"/>
    </location>
</feature>
<sequence length="484" mass="58197">MLVGIDLDNTIINYDSVFKNILNKKTSIKDNHKKILKKKLQSVSLNLWTKTQGEVYGMYIHRAKLSDNFQKFLDFAKKNSIKIIIVSHKTKFPIIGKKINLHNAAISFLNKNIKRYKFIKNKDIFFEETLNNKLKKIKELDCDFFIDDLNKILNHKKFSKVTEKIFFGKNKNNNLKNKNWSQIIKLFKNKIKNLNNIENNNKVFQIYNKLKIVVKNFGNENSFKNELKFYQYLKKNNLNVTPKILKISHNKKSIKYSFIKKKNNLKIDQLILKNIKFINNINYFDIKKNNFSLAKDVCLNGKSYKLELYKRLKSSKRILENIKLEESKLLSKKLLEKFQILVKNSYFDKIPKIKKNELILSPCDYHWRNMIINNKKIFYIDFEFSGLDDISKLFAVYFLQPEKKISLRFYFKYIEFINKLFKLNKSQYLRMSYLLPIIYLRWSFILINKILKKKSQVNKRYQLVKVLNYLSSRNNYFVLYKKFT</sequence>
<dbReference type="RefSeq" id="WP_006997369.1">
    <property type="nucleotide sequence ID" value="NZ_CH724130.1"/>
</dbReference>
<dbReference type="EMBL" id="AAPV01000001">
    <property type="protein sequence ID" value="EAS84782.1"/>
    <property type="molecule type" value="Genomic_DNA"/>
</dbReference>
<comment type="caution">
    <text evidence="2">The sequence shown here is derived from an EMBL/GenBank/DDBJ whole genome shotgun (WGS) entry which is preliminary data.</text>
</comment>
<keyword evidence="1" id="KW-0812">Transmembrane</keyword>
<dbReference type="Gene3D" id="3.40.50.1000">
    <property type="entry name" value="HAD superfamily/HAD-like"/>
    <property type="match status" value="1"/>
</dbReference>
<dbReference type="Gene3D" id="3.90.1470.20">
    <property type="match status" value="1"/>
</dbReference>
<gene>
    <name evidence="2" type="ORF">PU1002_03656</name>
</gene>
<dbReference type="Proteomes" id="UP000005306">
    <property type="component" value="Unassembled WGS sequence"/>
</dbReference>
<protein>
    <submittedName>
        <fullName evidence="2">Deoxynucleotidase</fullName>
    </submittedName>
</protein>
<dbReference type="HOGENOM" id="CLU_506045_0_0_5"/>
<dbReference type="SUPFAM" id="SSF56112">
    <property type="entry name" value="Protein kinase-like (PK-like)"/>
    <property type="match status" value="1"/>
</dbReference>
<accession>Q1V1U6</accession>
<keyword evidence="1" id="KW-1133">Transmembrane helix</keyword>
<name>Q1V1U6_PELU1</name>
<dbReference type="InterPro" id="IPR036412">
    <property type="entry name" value="HAD-like_sf"/>
</dbReference>
<dbReference type="InterPro" id="IPR011009">
    <property type="entry name" value="Kinase-like_dom_sf"/>
</dbReference>
<evidence type="ECO:0000313" key="3">
    <source>
        <dbReference type="Proteomes" id="UP000005306"/>
    </source>
</evidence>